<organism evidence="1 2">
    <name type="scientific">Dermacentor silvarum</name>
    <name type="common">Tick</name>
    <dbReference type="NCBI Taxonomy" id="543639"/>
    <lineage>
        <taxon>Eukaryota</taxon>
        <taxon>Metazoa</taxon>
        <taxon>Ecdysozoa</taxon>
        <taxon>Arthropoda</taxon>
        <taxon>Chelicerata</taxon>
        <taxon>Arachnida</taxon>
        <taxon>Acari</taxon>
        <taxon>Parasitiformes</taxon>
        <taxon>Ixodida</taxon>
        <taxon>Ixodoidea</taxon>
        <taxon>Ixodidae</taxon>
        <taxon>Rhipicephalinae</taxon>
        <taxon>Dermacentor</taxon>
    </lineage>
</organism>
<sequence>MYVFCVFEGIKIPSTIGCVDGSYISIRCPAGKVRSVYGNRHHYPSVTLQGICDNKKRFLDVSTGAPSKMHDSRIFRRSRVANLLPQLCSSVYHIVGDAAYPFREHLMTPIRDYGNLDCSDRAFNARMSGTRILIENAFGDLKNRFRQLHRLDMWTVDNMSKFIISCCVLHNLCIEQEICRRTCHETCPSAYKHQTTMTLALLQLNKAAAARIPAR</sequence>
<reference evidence="1" key="1">
    <citation type="submission" date="2020-05" db="EMBL/GenBank/DDBJ databases">
        <title>Large-scale comparative analyses of tick genomes elucidate their genetic diversity and vector capacities.</title>
        <authorList>
            <person name="Jia N."/>
            <person name="Wang J."/>
            <person name="Shi W."/>
            <person name="Du L."/>
            <person name="Sun Y."/>
            <person name="Zhan W."/>
            <person name="Jiang J."/>
            <person name="Wang Q."/>
            <person name="Zhang B."/>
            <person name="Ji P."/>
            <person name="Sakyi L.B."/>
            <person name="Cui X."/>
            <person name="Yuan T."/>
            <person name="Jiang B."/>
            <person name="Yang W."/>
            <person name="Lam T.T.-Y."/>
            <person name="Chang Q."/>
            <person name="Ding S."/>
            <person name="Wang X."/>
            <person name="Zhu J."/>
            <person name="Ruan X."/>
            <person name="Zhao L."/>
            <person name="Wei J."/>
            <person name="Que T."/>
            <person name="Du C."/>
            <person name="Cheng J."/>
            <person name="Dai P."/>
            <person name="Han X."/>
            <person name="Huang E."/>
            <person name="Gao Y."/>
            <person name="Liu J."/>
            <person name="Shao H."/>
            <person name="Ye R."/>
            <person name="Li L."/>
            <person name="Wei W."/>
            <person name="Wang X."/>
            <person name="Wang C."/>
            <person name="Yang T."/>
            <person name="Huo Q."/>
            <person name="Li W."/>
            <person name="Guo W."/>
            <person name="Chen H."/>
            <person name="Zhou L."/>
            <person name="Ni X."/>
            <person name="Tian J."/>
            <person name="Zhou Y."/>
            <person name="Sheng Y."/>
            <person name="Liu T."/>
            <person name="Pan Y."/>
            <person name="Xia L."/>
            <person name="Li J."/>
            <person name="Zhao F."/>
            <person name="Cao W."/>
        </authorList>
    </citation>
    <scope>NUCLEOTIDE SEQUENCE</scope>
    <source>
        <strain evidence="1">Dsil-2018</strain>
    </source>
</reference>
<proteinExistence type="predicted"/>
<evidence type="ECO:0000313" key="1">
    <source>
        <dbReference type="EMBL" id="KAH7941454.1"/>
    </source>
</evidence>
<dbReference type="Proteomes" id="UP000821865">
    <property type="component" value="Chromosome 7"/>
</dbReference>
<keyword evidence="2" id="KW-1185">Reference proteome</keyword>
<accession>A0ACB8CFF2</accession>
<name>A0ACB8CFF2_DERSI</name>
<comment type="caution">
    <text evidence="1">The sequence shown here is derived from an EMBL/GenBank/DDBJ whole genome shotgun (WGS) entry which is preliminary data.</text>
</comment>
<dbReference type="EMBL" id="CM023476">
    <property type="protein sequence ID" value="KAH7941454.1"/>
    <property type="molecule type" value="Genomic_DNA"/>
</dbReference>
<gene>
    <name evidence="1" type="ORF">HPB49_013820</name>
</gene>
<protein>
    <submittedName>
        <fullName evidence="1">Uncharacterized protein</fullName>
    </submittedName>
</protein>
<evidence type="ECO:0000313" key="2">
    <source>
        <dbReference type="Proteomes" id="UP000821865"/>
    </source>
</evidence>